<evidence type="ECO:0000256" key="1">
    <source>
        <dbReference type="ARBA" id="ARBA00005724"/>
    </source>
</evidence>
<proteinExistence type="inferred from homology"/>
<feature type="compositionally biased region" description="Low complexity" evidence="2">
    <location>
        <begin position="886"/>
        <end position="895"/>
    </location>
</feature>
<dbReference type="InterPro" id="IPR019451">
    <property type="entry name" value="Rtp1_C1"/>
</dbReference>
<dbReference type="InterPro" id="IPR019414">
    <property type="entry name" value="Rtp1_C2"/>
</dbReference>
<gene>
    <name evidence="5" type="ORF">VC83_08643</name>
</gene>
<feature type="domain" description="RNA polymerase II assembly factor Rtp1 C-terminal" evidence="4">
    <location>
        <begin position="557"/>
        <end position="657"/>
    </location>
</feature>
<dbReference type="InterPro" id="IPR039600">
    <property type="entry name" value="TANGO6/Rtp1"/>
</dbReference>
<dbReference type="RefSeq" id="XP_024320209.1">
    <property type="nucleotide sequence ID" value="XM_024472189.1"/>
</dbReference>
<dbReference type="EMBL" id="KV441414">
    <property type="protein sequence ID" value="OAF54906.1"/>
    <property type="molecule type" value="Genomic_DNA"/>
</dbReference>
<evidence type="ECO:0000256" key="2">
    <source>
        <dbReference type="SAM" id="MobiDB-lite"/>
    </source>
</evidence>
<reference evidence="5" key="1">
    <citation type="submission" date="2016-03" db="EMBL/GenBank/DDBJ databases">
        <title>Updated assembly of Pseudogymnoascus destructans, the fungus causing white-nose syndrome of bats.</title>
        <authorList>
            <person name="Palmer J.M."/>
            <person name="Drees K.P."/>
            <person name="Foster J.T."/>
            <person name="Lindner D.L."/>
        </authorList>
    </citation>
    <scope>NUCLEOTIDE SEQUENCE [LARGE SCALE GENOMIC DNA]</scope>
    <source>
        <strain evidence="5">20631-21</strain>
    </source>
</reference>
<dbReference type="OrthoDB" id="39591at2759"/>
<feature type="domain" description="RNA polymerase II assembly factor Rtp1 C-terminal" evidence="3">
    <location>
        <begin position="825"/>
        <end position="855"/>
    </location>
</feature>
<dbReference type="Proteomes" id="UP000077154">
    <property type="component" value="Unassembled WGS sequence"/>
</dbReference>
<sequence>MAPIDRKATLALEEDIIRLGEAAHDPELSKEAAEAGIQEFDTVLERTAAYVLLPALVSLVKPDRVKPWLHPHISRALAFFPLRPRGVRSTIEFVLSVHPTTATTSQTQGQEARSKGPQISPEALTSATQLICSPPQGVAPYYWFEHLAPQLFSLLDGNGGLDMVKVAAYVIGYGILGRPQFGAPPDAPGWQLLAEPILRSIDPSQGRSLAKGDSETRVGRSILSSPAELTDGLRRLASLISSHPNPGLSRRLLRNIVLPLWSLASWTAKDNELEEYRAPAGFLLHIILQLSVDGAQLIRIADNLMSTRTHGGRLMRWKYAESPTGGIRIEKATPMDDEPMGKLLNINKVVDYKSIDFKVNAFLDVVKLASTSDAFGISNLFIAICRRWLVEEDGLAQSELVMSTPGSRPPRNFEEKIIDAKLLQGLIETVPDRLVEESGQVLELSCNILLRANRREDMKNDDTVAIALSLLNMVFTSPSFKASSMNPSFVISIKDALATTAEAQTESSTTAQNLLMLLDFKLIEPDAFDVPPPTVSERVLEDRRTYKLATGYITSPDSPAPVRAEGLDLLTTIITGRSPIIDVPAAMILLSSLVQDEEEYIYLRVIKSFIQLSITHPKTVLNGILERYFDANEDLNLDTRLRLGEALSQVIEKAGEAFTGDVAHHVCEGLLALAGRRGHRPKSQEEKTKRRAAEERKNKAAKEAWGGLVPQLDDIPEDHDPEVDALLNQIVEGWEGKRDEEDVRIRASALSIFASAIDSNVAGIGAAIVGGGVDLAINMLPLEPEPEKAILRRSAIMVVMALVNAISSAREAGKDIGIGFAGQSLADVTRIFLYISETDNDGLVRQHATETLEQLKDWQMNEFSGPSIERNLDINLGLQFGSLRGLSSGPRSAAPSPSPGPGPRIEEIE</sequence>
<dbReference type="Pfam" id="PF10363">
    <property type="entry name" value="RTP1_C1"/>
    <property type="match status" value="1"/>
</dbReference>
<feature type="region of interest" description="Disordered" evidence="2">
    <location>
        <begin position="677"/>
        <end position="697"/>
    </location>
</feature>
<evidence type="ECO:0000259" key="3">
    <source>
        <dbReference type="Pfam" id="PF10304"/>
    </source>
</evidence>
<protein>
    <recommendedName>
        <fullName evidence="6">RNA polymerase II assembly factor Rtp1 C-terminal domain-containing protein</fullName>
    </recommendedName>
</protein>
<dbReference type="Pfam" id="PF10304">
    <property type="entry name" value="RTP1_C2"/>
    <property type="match status" value="1"/>
</dbReference>
<dbReference type="eggNOG" id="ENOG502SDA6">
    <property type="taxonomic scope" value="Eukaryota"/>
</dbReference>
<dbReference type="PANTHER" id="PTHR20959:SF1">
    <property type="entry name" value="TRANSPORT AND GOLGI ORGANIZATION PROTEIN 6 HOMOLOG"/>
    <property type="match status" value="1"/>
</dbReference>
<dbReference type="InterPro" id="IPR016024">
    <property type="entry name" value="ARM-type_fold"/>
</dbReference>
<dbReference type="AlphaFoldDB" id="A0A176ZYB9"/>
<evidence type="ECO:0008006" key="6">
    <source>
        <dbReference type="Google" id="ProtNLM"/>
    </source>
</evidence>
<feature type="compositionally biased region" description="Basic and acidic residues" evidence="2">
    <location>
        <begin position="682"/>
        <end position="697"/>
    </location>
</feature>
<organism evidence="5">
    <name type="scientific">Pseudogymnoascus destructans</name>
    <dbReference type="NCBI Taxonomy" id="655981"/>
    <lineage>
        <taxon>Eukaryota</taxon>
        <taxon>Fungi</taxon>
        <taxon>Dikarya</taxon>
        <taxon>Ascomycota</taxon>
        <taxon>Pezizomycotina</taxon>
        <taxon>Leotiomycetes</taxon>
        <taxon>Thelebolales</taxon>
        <taxon>Thelebolaceae</taxon>
        <taxon>Pseudogymnoascus</taxon>
    </lineage>
</organism>
<dbReference type="GeneID" id="36291683"/>
<dbReference type="Gene3D" id="1.25.10.10">
    <property type="entry name" value="Leucine-rich Repeat Variant"/>
    <property type="match status" value="1"/>
</dbReference>
<accession>A0A176ZYB9</accession>
<feature type="region of interest" description="Disordered" evidence="2">
    <location>
        <begin position="886"/>
        <end position="909"/>
    </location>
</feature>
<dbReference type="GO" id="GO:0009306">
    <property type="term" value="P:protein secretion"/>
    <property type="evidence" value="ECO:0007669"/>
    <property type="project" value="TreeGrafter"/>
</dbReference>
<dbReference type="PANTHER" id="PTHR20959">
    <property type="entry name" value="TRANSPORT AND GOLGI ORGANIZATION PROTEIN 6 FAMILY MEMBER"/>
    <property type="match status" value="1"/>
</dbReference>
<dbReference type="SUPFAM" id="SSF48371">
    <property type="entry name" value="ARM repeat"/>
    <property type="match status" value="1"/>
</dbReference>
<name>A0A176ZYB9_9PEZI</name>
<evidence type="ECO:0000259" key="4">
    <source>
        <dbReference type="Pfam" id="PF10363"/>
    </source>
</evidence>
<dbReference type="InterPro" id="IPR011989">
    <property type="entry name" value="ARM-like"/>
</dbReference>
<dbReference type="VEuPathDB" id="FungiDB:GMDG_06059"/>
<evidence type="ECO:0000313" key="5">
    <source>
        <dbReference type="EMBL" id="OAF54906.1"/>
    </source>
</evidence>
<comment type="similarity">
    <text evidence="1">Belongs to the Tango6 family.</text>
</comment>